<protein>
    <submittedName>
        <fullName evidence="1">Uncharacterized protein</fullName>
    </submittedName>
</protein>
<evidence type="ECO:0000313" key="1">
    <source>
        <dbReference type="EMBL" id="KAF2265400.1"/>
    </source>
</evidence>
<dbReference type="Proteomes" id="UP000800093">
    <property type="component" value="Unassembled WGS sequence"/>
</dbReference>
<sequence>MPDRRICPFCFVHWAVPSSDPASLIPLCRPKCTQVSTRHGLRCIALRPFGHPRQTFSLRSRLAVAPPPLHPLHDKLLLLHVARNQPPNGQGMGAWQPSNPFALGQTATPRESSTLNCTSLHSCCTPPPVSYHIAAGPSQSAAAVIRTFNLYFLPAAPPYSSAADSFLLPRVHAALVLNLTCIHPPPLPFSFSSKLQNVLVRHLGAL</sequence>
<evidence type="ECO:0000313" key="2">
    <source>
        <dbReference type="Proteomes" id="UP000800093"/>
    </source>
</evidence>
<name>A0A9P4KBC9_9PLEO</name>
<dbReference type="AlphaFoldDB" id="A0A9P4KBC9"/>
<dbReference type="EMBL" id="ML986607">
    <property type="protein sequence ID" value="KAF2265400.1"/>
    <property type="molecule type" value="Genomic_DNA"/>
</dbReference>
<accession>A0A9P4KBC9</accession>
<gene>
    <name evidence="1" type="ORF">CC78DRAFT_200820</name>
</gene>
<reference evidence="2" key="1">
    <citation type="journal article" date="2020" name="Stud. Mycol.">
        <title>101 Dothideomycetes genomes: A test case for predicting lifestyles and emergence of pathogens.</title>
        <authorList>
            <person name="Haridas S."/>
            <person name="Albert R."/>
            <person name="Binder M."/>
            <person name="Bloem J."/>
            <person name="LaButti K."/>
            <person name="Salamov A."/>
            <person name="Andreopoulos B."/>
            <person name="Baker S."/>
            <person name="Barry K."/>
            <person name="Bills G."/>
            <person name="Bluhm B."/>
            <person name="Cannon C."/>
            <person name="Castanera R."/>
            <person name="Culley D."/>
            <person name="Daum C."/>
            <person name="Ezra D."/>
            <person name="Gonzalez J."/>
            <person name="Henrissat B."/>
            <person name="Kuo A."/>
            <person name="Liang C."/>
            <person name="Lipzen A."/>
            <person name="Lutzoni F."/>
            <person name="Magnuson J."/>
            <person name="Mondo S."/>
            <person name="Nolan M."/>
            <person name="Ohm R."/>
            <person name="Pangilinan J."/>
            <person name="Park H.-J."/>
            <person name="Ramirez L."/>
            <person name="Alfaro M."/>
            <person name="Sun H."/>
            <person name="Tritt A."/>
            <person name="Yoshinaga Y."/>
            <person name="Zwiers L.-H."/>
            <person name="Turgeon B."/>
            <person name="Goodwin S."/>
            <person name="Spatafora J."/>
            <person name="Crous P."/>
            <person name="Grigoriev I."/>
        </authorList>
    </citation>
    <scope>NUCLEOTIDE SEQUENCE [LARGE SCALE GENOMIC DNA]</scope>
    <source>
        <strain evidence="2">CBS 304.66</strain>
    </source>
</reference>
<organism evidence="1 2">
    <name type="scientific">Lojkania enalia</name>
    <dbReference type="NCBI Taxonomy" id="147567"/>
    <lineage>
        <taxon>Eukaryota</taxon>
        <taxon>Fungi</taxon>
        <taxon>Dikarya</taxon>
        <taxon>Ascomycota</taxon>
        <taxon>Pezizomycotina</taxon>
        <taxon>Dothideomycetes</taxon>
        <taxon>Pleosporomycetidae</taxon>
        <taxon>Pleosporales</taxon>
        <taxon>Pleosporales incertae sedis</taxon>
        <taxon>Lojkania</taxon>
    </lineage>
</organism>
<proteinExistence type="predicted"/>
<comment type="caution">
    <text evidence="1">The sequence shown here is derived from an EMBL/GenBank/DDBJ whole genome shotgun (WGS) entry which is preliminary data.</text>
</comment>
<keyword evidence="2" id="KW-1185">Reference proteome</keyword>